<dbReference type="InterPro" id="IPR051474">
    <property type="entry name" value="Anti-sigma-K/W_factor"/>
</dbReference>
<reference evidence="3 4" key="1">
    <citation type="submission" date="2020-08" db="EMBL/GenBank/DDBJ databases">
        <title>Genomic Encyclopedia of Type Strains, Phase IV (KMG-IV): sequencing the most valuable type-strain genomes for metagenomic binning, comparative biology and taxonomic classification.</title>
        <authorList>
            <person name="Goeker M."/>
        </authorList>
    </citation>
    <scope>NUCLEOTIDE SEQUENCE [LARGE SCALE GENOMIC DNA]</scope>
    <source>
        <strain evidence="3 4">DSM 7050</strain>
    </source>
</reference>
<evidence type="ECO:0000313" key="3">
    <source>
        <dbReference type="EMBL" id="MBB4652584.1"/>
    </source>
</evidence>
<dbReference type="PANTHER" id="PTHR37461">
    <property type="entry name" value="ANTI-SIGMA-K FACTOR RSKA"/>
    <property type="match status" value="1"/>
</dbReference>
<dbReference type="InterPro" id="IPR018764">
    <property type="entry name" value="RskA_C"/>
</dbReference>
<proteinExistence type="predicted"/>
<accession>A0ABR6L6Z8</accession>
<dbReference type="EMBL" id="JACHOT010000007">
    <property type="protein sequence ID" value="MBB4652584.1"/>
    <property type="molecule type" value="Genomic_DNA"/>
</dbReference>
<evidence type="ECO:0000313" key="4">
    <source>
        <dbReference type="Proteomes" id="UP000539538"/>
    </source>
</evidence>
<sequence length="244" mass="25376">MSGKMTLAEDNGPERGGDDIVAAEYVLGVLPADERRQVGMRIDGEPGFARLVDEWEVRFAPLGAAYPEVEAPASVKQAIDARLFSSTAQAPVGQPAGLWASLAFWRGLATAAVAALAIYVAVPMISPPVDVPQERMVASLAADGSDVKYMVMYDAASGEVGLSHVAGERGTGKDFELWMIEGTNPPVSMGVIPVGATMKMPVKEDMRDKLAAGAVLAVSLEPTGGSPTGQPTGPVVAAGDLREI</sequence>
<feature type="region of interest" description="Disordered" evidence="1">
    <location>
        <begin position="222"/>
        <end position="244"/>
    </location>
</feature>
<evidence type="ECO:0000259" key="2">
    <source>
        <dbReference type="Pfam" id="PF10099"/>
    </source>
</evidence>
<dbReference type="Proteomes" id="UP000539538">
    <property type="component" value="Unassembled WGS sequence"/>
</dbReference>
<name>A0ABR6L6Z8_9HYPH</name>
<dbReference type="PANTHER" id="PTHR37461:SF1">
    <property type="entry name" value="ANTI-SIGMA-K FACTOR RSKA"/>
    <property type="match status" value="1"/>
</dbReference>
<comment type="caution">
    <text evidence="3">The sequence shown here is derived from an EMBL/GenBank/DDBJ whole genome shotgun (WGS) entry which is preliminary data.</text>
</comment>
<protein>
    <submittedName>
        <fullName evidence="3">Anti-sigma-K factor RskA</fullName>
    </submittedName>
</protein>
<organism evidence="3 4">
    <name type="scientific">Aminobacter niigataensis</name>
    <dbReference type="NCBI Taxonomy" id="83265"/>
    <lineage>
        <taxon>Bacteria</taxon>
        <taxon>Pseudomonadati</taxon>
        <taxon>Pseudomonadota</taxon>
        <taxon>Alphaproteobacteria</taxon>
        <taxon>Hyphomicrobiales</taxon>
        <taxon>Phyllobacteriaceae</taxon>
        <taxon>Aminobacter</taxon>
    </lineage>
</organism>
<dbReference type="Pfam" id="PF10099">
    <property type="entry name" value="RskA_C"/>
    <property type="match status" value="1"/>
</dbReference>
<evidence type="ECO:0000256" key="1">
    <source>
        <dbReference type="SAM" id="MobiDB-lite"/>
    </source>
</evidence>
<feature type="compositionally biased region" description="Low complexity" evidence="1">
    <location>
        <begin position="222"/>
        <end position="234"/>
    </location>
</feature>
<feature type="domain" description="Anti-sigma K factor RskA C-terminal" evidence="2">
    <location>
        <begin position="110"/>
        <end position="235"/>
    </location>
</feature>
<gene>
    <name evidence="3" type="ORF">GGQ99_004360</name>
</gene>
<keyword evidence="4" id="KW-1185">Reference proteome</keyword>